<feature type="non-terminal residue" evidence="2">
    <location>
        <position position="1"/>
    </location>
</feature>
<dbReference type="PANTHER" id="PTHR46844">
    <property type="entry name" value="SLR5058 PROTEIN"/>
    <property type="match status" value="1"/>
</dbReference>
<evidence type="ECO:0000313" key="3">
    <source>
        <dbReference type="Proteomes" id="UP001159427"/>
    </source>
</evidence>
<dbReference type="EMBL" id="CALNXI010000006">
    <property type="protein sequence ID" value="CAH3014122.1"/>
    <property type="molecule type" value="Genomic_DNA"/>
</dbReference>
<accession>A0ABN8LF04</accession>
<organism evidence="2 3">
    <name type="scientific">Porites evermanni</name>
    <dbReference type="NCBI Taxonomy" id="104178"/>
    <lineage>
        <taxon>Eukaryota</taxon>
        <taxon>Metazoa</taxon>
        <taxon>Cnidaria</taxon>
        <taxon>Anthozoa</taxon>
        <taxon>Hexacorallia</taxon>
        <taxon>Scleractinia</taxon>
        <taxon>Fungiina</taxon>
        <taxon>Poritidae</taxon>
        <taxon>Porites</taxon>
    </lineage>
</organism>
<dbReference type="Proteomes" id="UP001159427">
    <property type="component" value="Unassembled WGS sequence"/>
</dbReference>
<feature type="domain" description="DZIP3-like HEPN" evidence="1">
    <location>
        <begin position="43"/>
        <end position="186"/>
    </location>
</feature>
<dbReference type="PANTHER" id="PTHR46844:SF1">
    <property type="entry name" value="SLR5058 PROTEIN"/>
    <property type="match status" value="1"/>
</dbReference>
<reference evidence="2 3" key="1">
    <citation type="submission" date="2022-05" db="EMBL/GenBank/DDBJ databases">
        <authorList>
            <consortium name="Genoscope - CEA"/>
            <person name="William W."/>
        </authorList>
    </citation>
    <scope>NUCLEOTIDE SEQUENCE [LARGE SCALE GENOMIC DNA]</scope>
</reference>
<name>A0ABN8LF04_9CNID</name>
<evidence type="ECO:0000313" key="2">
    <source>
        <dbReference type="EMBL" id="CAH3014122.1"/>
    </source>
</evidence>
<gene>
    <name evidence="2" type="ORF">PEVE_00036949</name>
</gene>
<comment type="caution">
    <text evidence="2">The sequence shown here is derived from an EMBL/GenBank/DDBJ whole genome shotgun (WGS) entry which is preliminary data.</text>
</comment>
<evidence type="ECO:0000259" key="1">
    <source>
        <dbReference type="Pfam" id="PF18738"/>
    </source>
</evidence>
<keyword evidence="3" id="KW-1185">Reference proteome</keyword>
<feature type="non-terminal residue" evidence="2">
    <location>
        <position position="264"/>
    </location>
</feature>
<dbReference type="InterPro" id="IPR041249">
    <property type="entry name" value="HEPN_DZIP3"/>
</dbReference>
<protein>
    <recommendedName>
        <fullName evidence="1">DZIP3-like HEPN domain-containing protein</fullName>
    </recommendedName>
</protein>
<proteinExistence type="predicted"/>
<sequence length="264" mass="29835">LASASSVPTSTKETTNYARLCRVLVDLRTCALRDCFDAIFIPPTLHKVLAATQPTLQSLRSRRIINVTQWGNLFPSNPASVSSTDFDITLLMILFRNICGMAPLITGWDSLPVATDVSREADIARIKYFRNSIYARADHASIDDATFNKYWKEIRDTLVRIGGVKYKDSVDFFEVCCMDPDMQQHYKELLHQWKSDEDNITDELKQIVTNMKEFGTAIKEVSSDVKEIGIDVKILTKKLDDLMASTVISASETNDEGEYIKTFN</sequence>
<dbReference type="Pfam" id="PF18738">
    <property type="entry name" value="HEPN_DZIP3"/>
    <property type="match status" value="1"/>
</dbReference>